<protein>
    <submittedName>
        <fullName evidence="2">Uncharacterized protein</fullName>
    </submittedName>
</protein>
<name>A0AA88X1J9_9ASTE</name>
<feature type="compositionally biased region" description="Basic and acidic residues" evidence="1">
    <location>
        <begin position="137"/>
        <end position="146"/>
    </location>
</feature>
<reference evidence="2" key="1">
    <citation type="submission" date="2022-12" db="EMBL/GenBank/DDBJ databases">
        <title>Draft genome assemblies for two species of Escallonia (Escalloniales).</title>
        <authorList>
            <person name="Chanderbali A."/>
            <person name="Dervinis C."/>
            <person name="Anghel I."/>
            <person name="Soltis D."/>
            <person name="Soltis P."/>
            <person name="Zapata F."/>
        </authorList>
    </citation>
    <scope>NUCLEOTIDE SEQUENCE</scope>
    <source>
        <strain evidence="2">UCBG64.0493</strain>
        <tissue evidence="2">Leaf</tissue>
    </source>
</reference>
<proteinExistence type="predicted"/>
<organism evidence="2 3">
    <name type="scientific">Escallonia herrerae</name>
    <dbReference type="NCBI Taxonomy" id="1293975"/>
    <lineage>
        <taxon>Eukaryota</taxon>
        <taxon>Viridiplantae</taxon>
        <taxon>Streptophyta</taxon>
        <taxon>Embryophyta</taxon>
        <taxon>Tracheophyta</taxon>
        <taxon>Spermatophyta</taxon>
        <taxon>Magnoliopsida</taxon>
        <taxon>eudicotyledons</taxon>
        <taxon>Gunneridae</taxon>
        <taxon>Pentapetalae</taxon>
        <taxon>asterids</taxon>
        <taxon>campanulids</taxon>
        <taxon>Escalloniales</taxon>
        <taxon>Escalloniaceae</taxon>
        <taxon>Escallonia</taxon>
    </lineage>
</organism>
<dbReference type="EMBL" id="JAVXUP010000102">
    <property type="protein sequence ID" value="KAK3038226.1"/>
    <property type="molecule type" value="Genomic_DNA"/>
</dbReference>
<accession>A0AA88X1J9</accession>
<gene>
    <name evidence="2" type="ORF">RJ639_029666</name>
</gene>
<sequence length="301" mass="33483">MAQMVCTSELFKIEFNKNIITRSVKLKKFLNLERVNLMVQQYATKFTSLARHDSYLVEGEDRALLIEKSDGDIQRKWARLGRTRPNLSNWQGGRNLNTNASIGTLPDLVSAAHRERRAAFKPARQDRATGGEGVGSEAEREGRVGDVEGEEGLDGPVGVGEGKSKTQYKRHSSTVEFYVYDSANEKKVATGYSLSSFALILSFLPLLPCANPFGPSNLQHGIETTYCQHRSILLPQCQVQRQRAWELLGNIQSRGVYDTKLRALRQDAIGAKDVTFEDLTVEDAGPDMAPTFDTSGRSRIV</sequence>
<feature type="region of interest" description="Disordered" evidence="1">
    <location>
        <begin position="116"/>
        <end position="166"/>
    </location>
</feature>
<dbReference type="Proteomes" id="UP001188597">
    <property type="component" value="Unassembled WGS sequence"/>
</dbReference>
<keyword evidence="3" id="KW-1185">Reference proteome</keyword>
<dbReference type="AlphaFoldDB" id="A0AA88X1J9"/>
<evidence type="ECO:0000313" key="3">
    <source>
        <dbReference type="Proteomes" id="UP001188597"/>
    </source>
</evidence>
<evidence type="ECO:0000256" key="1">
    <source>
        <dbReference type="SAM" id="MobiDB-lite"/>
    </source>
</evidence>
<evidence type="ECO:0000313" key="2">
    <source>
        <dbReference type="EMBL" id="KAK3038226.1"/>
    </source>
</evidence>
<comment type="caution">
    <text evidence="2">The sequence shown here is derived from an EMBL/GenBank/DDBJ whole genome shotgun (WGS) entry which is preliminary data.</text>
</comment>